<proteinExistence type="predicted"/>
<evidence type="ECO:0000313" key="3">
    <source>
        <dbReference type="Proteomes" id="UP000249557"/>
    </source>
</evidence>
<feature type="domain" description="Nudix hydrolase" evidence="1">
    <location>
        <begin position="39"/>
        <end position="175"/>
    </location>
</feature>
<organism evidence="2 3">
    <name type="scientific">Micavibrio aeruginosavorus</name>
    <dbReference type="NCBI Taxonomy" id="349221"/>
    <lineage>
        <taxon>Bacteria</taxon>
        <taxon>Pseudomonadati</taxon>
        <taxon>Bdellovibrionota</taxon>
        <taxon>Bdellovibrionia</taxon>
        <taxon>Bdellovibrionales</taxon>
        <taxon>Pseudobdellovibrionaceae</taxon>
        <taxon>Micavibrio</taxon>
    </lineage>
</organism>
<dbReference type="Proteomes" id="UP000249557">
    <property type="component" value="Unassembled WGS sequence"/>
</dbReference>
<dbReference type="CDD" id="cd03674">
    <property type="entry name" value="NUDIX_Hydrolase"/>
    <property type="match status" value="1"/>
</dbReference>
<reference evidence="2 3" key="1">
    <citation type="submission" date="2017-08" db="EMBL/GenBank/DDBJ databases">
        <title>Infants hospitalized years apart are colonized by the same room-sourced microbial strains.</title>
        <authorList>
            <person name="Brooks B."/>
            <person name="Olm M.R."/>
            <person name="Firek B.A."/>
            <person name="Baker R."/>
            <person name="Thomas B.C."/>
            <person name="Morowitz M.J."/>
            <person name="Banfield J.F."/>
        </authorList>
    </citation>
    <scope>NUCLEOTIDE SEQUENCE [LARGE SCALE GENOMIC DNA]</scope>
    <source>
        <strain evidence="2">S2_018_000_R2_104</strain>
    </source>
</reference>
<sequence>MIEDLLKSYKCDEEESYRRDILSLIENAPDCFYRTHFNPGHITGSALLVSADNNRVLMNHHKFLNIWICFGGHADGERNVLNVAMREAQEESGILNIEPVMTDIFSVDIHPIPENPKKGEPPHKHFDIRYLLRVKDKADEAFAMSEESHNLRWCGYEEARFLAANDLSMHRLLIKWQEGKAA</sequence>
<dbReference type="GO" id="GO:0016787">
    <property type="term" value="F:hydrolase activity"/>
    <property type="evidence" value="ECO:0007669"/>
    <property type="project" value="UniProtKB-KW"/>
</dbReference>
<comment type="caution">
    <text evidence="2">The sequence shown here is derived from an EMBL/GenBank/DDBJ whole genome shotgun (WGS) entry which is preliminary data.</text>
</comment>
<dbReference type="Pfam" id="PF00293">
    <property type="entry name" value="NUDIX"/>
    <property type="match status" value="1"/>
</dbReference>
<dbReference type="SUPFAM" id="SSF55811">
    <property type="entry name" value="Nudix"/>
    <property type="match status" value="1"/>
</dbReference>
<dbReference type="InterPro" id="IPR015797">
    <property type="entry name" value="NUDIX_hydrolase-like_dom_sf"/>
</dbReference>
<dbReference type="PROSITE" id="PS51462">
    <property type="entry name" value="NUDIX"/>
    <property type="match status" value="1"/>
</dbReference>
<dbReference type="InterPro" id="IPR000086">
    <property type="entry name" value="NUDIX_hydrolase_dom"/>
</dbReference>
<keyword evidence="2" id="KW-0378">Hydrolase</keyword>
<dbReference type="AlphaFoldDB" id="A0A2W4ZUT8"/>
<name>A0A2W4ZUT8_9BACT</name>
<evidence type="ECO:0000259" key="1">
    <source>
        <dbReference type="PROSITE" id="PS51462"/>
    </source>
</evidence>
<gene>
    <name evidence="2" type="ORF">DI626_07945</name>
</gene>
<protein>
    <submittedName>
        <fullName evidence="2">NUDIX hydrolase</fullName>
    </submittedName>
</protein>
<dbReference type="EMBL" id="QFNK01000164">
    <property type="protein sequence ID" value="PZO84837.1"/>
    <property type="molecule type" value="Genomic_DNA"/>
</dbReference>
<evidence type="ECO:0000313" key="2">
    <source>
        <dbReference type="EMBL" id="PZO84837.1"/>
    </source>
</evidence>
<accession>A0A2W4ZUT8</accession>
<dbReference type="Gene3D" id="3.90.79.10">
    <property type="entry name" value="Nucleoside Triphosphate Pyrophosphohydrolase"/>
    <property type="match status" value="1"/>
</dbReference>